<comment type="caution">
    <text evidence="3">The sequence shown here is derived from an EMBL/GenBank/DDBJ whole genome shotgun (WGS) entry which is preliminary data.</text>
</comment>
<protein>
    <recommendedName>
        <fullName evidence="2">SET domain-containing protein</fullName>
    </recommendedName>
</protein>
<keyword evidence="4" id="KW-1185">Reference proteome</keyword>
<dbReference type="InterPro" id="IPR046341">
    <property type="entry name" value="SET_dom_sf"/>
</dbReference>
<reference evidence="4" key="1">
    <citation type="journal article" date="2015" name="PLoS Genet.">
        <title>Genome Sequence and Transcriptome Analyses of Chrysochromulina tobin: Metabolic Tools for Enhanced Algal Fitness in the Prominent Order Prymnesiales (Haptophyceae).</title>
        <authorList>
            <person name="Hovde B.T."/>
            <person name="Deodato C.R."/>
            <person name="Hunsperger H.M."/>
            <person name="Ryken S.A."/>
            <person name="Yost W."/>
            <person name="Jha R.K."/>
            <person name="Patterson J."/>
            <person name="Monnat R.J. Jr."/>
            <person name="Barlow S.B."/>
            <person name="Starkenburg S.R."/>
            <person name="Cattolico R.A."/>
        </authorList>
    </citation>
    <scope>NUCLEOTIDE SEQUENCE</scope>
    <source>
        <strain evidence="4">CCMP291</strain>
    </source>
</reference>
<gene>
    <name evidence="3" type="ORF">Ctob_009163</name>
</gene>
<evidence type="ECO:0000256" key="1">
    <source>
        <dbReference type="SAM" id="SignalP"/>
    </source>
</evidence>
<evidence type="ECO:0000313" key="3">
    <source>
        <dbReference type="EMBL" id="KOO31647.1"/>
    </source>
</evidence>
<sequence>MAFVITLGTPAALAALAVSAAVSPWQACHCGRRAAVALNAAGVPPIEVLAARQRMATLLHENWSAAAGLVGGLAGDQVKTGPSELHGVGVFAARDLEAGELFTLYPVHRMLQTLGEGRGVGVCADTADQEYFAAAAASAEERAYRQVAYRQTFSHPDPRRPETFQLDANAAKRDIAGWVGHRLNDGASLAASADVEGSEALLEYYAASAACRNCCAVALCVPLLGFVTTKPVNAGDELLVTYGHGYWLQRVVAAPSQAVDDAIMAPAEEMVRCQVAAVSPS</sequence>
<dbReference type="AlphaFoldDB" id="A0A0M0JZ90"/>
<dbReference type="Proteomes" id="UP000037460">
    <property type="component" value="Unassembled WGS sequence"/>
</dbReference>
<dbReference type="Gene3D" id="2.170.270.10">
    <property type="entry name" value="SET domain"/>
    <property type="match status" value="1"/>
</dbReference>
<feature type="domain" description="SET" evidence="2">
    <location>
        <begin position="87"/>
        <end position="243"/>
    </location>
</feature>
<dbReference type="SUPFAM" id="SSF82199">
    <property type="entry name" value="SET domain"/>
    <property type="match status" value="1"/>
</dbReference>
<dbReference type="EMBL" id="JWZX01001970">
    <property type="protein sequence ID" value="KOO31647.1"/>
    <property type="molecule type" value="Genomic_DNA"/>
</dbReference>
<feature type="chain" id="PRO_5005602235" description="SET domain-containing protein" evidence="1">
    <location>
        <begin position="28"/>
        <end position="281"/>
    </location>
</feature>
<name>A0A0M0JZ90_9EUKA</name>
<evidence type="ECO:0000313" key="4">
    <source>
        <dbReference type="Proteomes" id="UP000037460"/>
    </source>
</evidence>
<dbReference type="InterPro" id="IPR001214">
    <property type="entry name" value="SET_dom"/>
</dbReference>
<organism evidence="3 4">
    <name type="scientific">Chrysochromulina tobinii</name>
    <dbReference type="NCBI Taxonomy" id="1460289"/>
    <lineage>
        <taxon>Eukaryota</taxon>
        <taxon>Haptista</taxon>
        <taxon>Haptophyta</taxon>
        <taxon>Prymnesiophyceae</taxon>
        <taxon>Prymnesiales</taxon>
        <taxon>Chrysochromulinaceae</taxon>
        <taxon>Chrysochromulina</taxon>
    </lineage>
</organism>
<keyword evidence="1" id="KW-0732">Signal</keyword>
<proteinExistence type="predicted"/>
<evidence type="ECO:0000259" key="2">
    <source>
        <dbReference type="Pfam" id="PF00856"/>
    </source>
</evidence>
<accession>A0A0M0JZ90</accession>
<dbReference type="Pfam" id="PF00856">
    <property type="entry name" value="SET"/>
    <property type="match status" value="1"/>
</dbReference>
<feature type="signal peptide" evidence="1">
    <location>
        <begin position="1"/>
        <end position="27"/>
    </location>
</feature>